<comment type="caution">
    <text evidence="2">The sequence shown here is derived from an EMBL/GenBank/DDBJ whole genome shotgun (WGS) entry which is preliminary data.</text>
</comment>
<protein>
    <recommendedName>
        <fullName evidence="4">ABC transporter permease</fullName>
    </recommendedName>
</protein>
<accession>A0ABT1ZHY8</accession>
<organism evidence="2 3">
    <name type="scientific">Protaetiibacter mangrovi</name>
    <dbReference type="NCBI Taxonomy" id="2970926"/>
    <lineage>
        <taxon>Bacteria</taxon>
        <taxon>Bacillati</taxon>
        <taxon>Actinomycetota</taxon>
        <taxon>Actinomycetes</taxon>
        <taxon>Micrococcales</taxon>
        <taxon>Microbacteriaceae</taxon>
        <taxon>Protaetiibacter</taxon>
    </lineage>
</organism>
<feature type="transmembrane region" description="Helical" evidence="1">
    <location>
        <begin position="415"/>
        <end position="436"/>
    </location>
</feature>
<gene>
    <name evidence="2" type="ORF">NUH29_11650</name>
</gene>
<feature type="transmembrane region" description="Helical" evidence="1">
    <location>
        <begin position="473"/>
        <end position="492"/>
    </location>
</feature>
<keyword evidence="3" id="KW-1185">Reference proteome</keyword>
<keyword evidence="1" id="KW-1133">Transmembrane helix</keyword>
<feature type="transmembrane region" description="Helical" evidence="1">
    <location>
        <begin position="343"/>
        <end position="360"/>
    </location>
</feature>
<feature type="transmembrane region" description="Helical" evidence="1">
    <location>
        <begin position="38"/>
        <end position="65"/>
    </location>
</feature>
<evidence type="ECO:0008006" key="4">
    <source>
        <dbReference type="Google" id="ProtNLM"/>
    </source>
</evidence>
<feature type="transmembrane region" description="Helical" evidence="1">
    <location>
        <begin position="381"/>
        <end position="403"/>
    </location>
</feature>
<name>A0ABT1ZHY8_9MICO</name>
<sequence>MPTVEAPSPARAIAGASWIGWRRHTAGSLGTSTRGVDLGVAVAVVLCAGLAALVSVVVVGALAGAPTLGPDADLRPLTRVTAAGALLGGAIPQLLLAATRPRGSALGDLVAVLPVGPAARGVGERLPALLLGTAFAVVLASPLGVFLALLLRDRPGRAVAAIAVHLVLLLLTALAIPALFELLYGAACRVQLPHAYAVGAAAVLLLGATVALALPALLPDPRPPSGVGALSPMEAAAVLSAGDDPAALLVAAAVLLVTAAVVGALVALVLRHPPRAVPTEVTRVLVGLPLPRGARAGAIAVHALQLVRLPQFLLLGIAPVLLALALVTPGAHDAAIITEPLTGIPLVAPFSIAMFAFGLTHGSSWWVRSTGRDGRTIAGEGLVAGLLAAAPTSLLSAAILAGSGTIALDTAAGRLGLGVVLGLAAATGGVLAPWSAASPLATTITSAVALLLFAVAVLPLQLAAGTWAPGAEAAAAAVSGAVLLAIWTAAAARPRVDDLAIG</sequence>
<reference evidence="2 3" key="1">
    <citation type="submission" date="2022-08" db="EMBL/GenBank/DDBJ databases">
        <authorList>
            <person name="Li F."/>
        </authorList>
    </citation>
    <scope>NUCLEOTIDE SEQUENCE [LARGE SCALE GENOMIC DNA]</scope>
    <source>
        <strain evidence="2 3">10F1B-8-1</strain>
    </source>
</reference>
<feature type="transmembrane region" description="Helical" evidence="1">
    <location>
        <begin position="448"/>
        <end position="467"/>
    </location>
</feature>
<dbReference type="RefSeq" id="WP_258799338.1">
    <property type="nucleotide sequence ID" value="NZ_JANTHX010000008.1"/>
</dbReference>
<feature type="transmembrane region" description="Helical" evidence="1">
    <location>
        <begin position="246"/>
        <end position="270"/>
    </location>
</feature>
<keyword evidence="1" id="KW-0472">Membrane</keyword>
<proteinExistence type="predicted"/>
<feature type="transmembrane region" description="Helical" evidence="1">
    <location>
        <begin position="312"/>
        <end position="331"/>
    </location>
</feature>
<dbReference type="Proteomes" id="UP001205337">
    <property type="component" value="Unassembled WGS sequence"/>
</dbReference>
<dbReference type="EMBL" id="JANTHX010000008">
    <property type="protein sequence ID" value="MCS0500200.1"/>
    <property type="molecule type" value="Genomic_DNA"/>
</dbReference>
<feature type="transmembrane region" description="Helical" evidence="1">
    <location>
        <begin position="196"/>
        <end position="218"/>
    </location>
</feature>
<evidence type="ECO:0000256" key="1">
    <source>
        <dbReference type="SAM" id="Phobius"/>
    </source>
</evidence>
<feature type="transmembrane region" description="Helical" evidence="1">
    <location>
        <begin position="77"/>
        <end position="96"/>
    </location>
</feature>
<evidence type="ECO:0000313" key="3">
    <source>
        <dbReference type="Proteomes" id="UP001205337"/>
    </source>
</evidence>
<feature type="transmembrane region" description="Helical" evidence="1">
    <location>
        <begin position="162"/>
        <end position="184"/>
    </location>
</feature>
<feature type="transmembrane region" description="Helical" evidence="1">
    <location>
        <begin position="128"/>
        <end position="150"/>
    </location>
</feature>
<keyword evidence="1" id="KW-0812">Transmembrane</keyword>
<evidence type="ECO:0000313" key="2">
    <source>
        <dbReference type="EMBL" id="MCS0500200.1"/>
    </source>
</evidence>